<accession>A0ACC8ELP0</accession>
<sequence>MASITHTISNNTQNGLHPPVNSTDTQVTQVTLKPPETKTRYSHESTQNPASVRVIPIRRLKSSHNSPEPTPKPVLVRIRPIRRLKGSDSLQYAEPFRFLDLPAELRNAVYELVVQGRDRDADTKTPIRVVGGEFCIGYHQPNITRVCRQMRREALFVFYRENTFMFNFGCVMDWLHDHNFFAHWVEIIGQENARNLRTIKIASAPLHIESLTIECPQEFPCGTLRLAMEKECFENTWDLPERRPRSLWLLETFLLNGFETGDGELVVETENVLEVIDLLWRLQRKILLCKHKYYYRGVQSDFCEYCNVYKFRRRPVVY</sequence>
<proteinExistence type="predicted"/>
<evidence type="ECO:0000313" key="1">
    <source>
        <dbReference type="EMBL" id="OCK87274.1"/>
    </source>
</evidence>
<evidence type="ECO:0000313" key="2">
    <source>
        <dbReference type="Proteomes" id="UP000250078"/>
    </source>
</evidence>
<gene>
    <name evidence="1" type="ORF">K441DRAFT_671101</name>
</gene>
<keyword evidence="2" id="KW-1185">Reference proteome</keyword>
<name>A0ACC8ELP0_9PEZI</name>
<dbReference type="Proteomes" id="UP000250078">
    <property type="component" value="Unassembled WGS sequence"/>
</dbReference>
<organism evidence="1 2">
    <name type="scientific">Cenococcum geophilum 1.58</name>
    <dbReference type="NCBI Taxonomy" id="794803"/>
    <lineage>
        <taxon>Eukaryota</taxon>
        <taxon>Fungi</taxon>
        <taxon>Dikarya</taxon>
        <taxon>Ascomycota</taxon>
        <taxon>Pezizomycotina</taxon>
        <taxon>Dothideomycetes</taxon>
        <taxon>Pleosporomycetidae</taxon>
        <taxon>Gloniales</taxon>
        <taxon>Gloniaceae</taxon>
        <taxon>Cenococcum</taxon>
    </lineage>
</organism>
<protein>
    <submittedName>
        <fullName evidence="1">Uncharacterized protein</fullName>
    </submittedName>
</protein>
<dbReference type="EMBL" id="KV748264">
    <property type="protein sequence ID" value="OCK87274.1"/>
    <property type="molecule type" value="Genomic_DNA"/>
</dbReference>
<reference evidence="1 2" key="1">
    <citation type="journal article" date="2016" name="Nat. Commun.">
        <title>Ectomycorrhizal ecology is imprinted in the genome of the dominant symbiotic fungus Cenococcum geophilum.</title>
        <authorList>
            <consortium name="DOE Joint Genome Institute"/>
            <person name="Peter M."/>
            <person name="Kohler A."/>
            <person name="Ohm R.A."/>
            <person name="Kuo A."/>
            <person name="Krutzmann J."/>
            <person name="Morin E."/>
            <person name="Arend M."/>
            <person name="Barry K.W."/>
            <person name="Binder M."/>
            <person name="Choi C."/>
            <person name="Clum A."/>
            <person name="Copeland A."/>
            <person name="Grisel N."/>
            <person name="Haridas S."/>
            <person name="Kipfer T."/>
            <person name="LaButti K."/>
            <person name="Lindquist E."/>
            <person name="Lipzen A."/>
            <person name="Maire R."/>
            <person name="Meier B."/>
            <person name="Mihaltcheva S."/>
            <person name="Molinier V."/>
            <person name="Murat C."/>
            <person name="Poggeler S."/>
            <person name="Quandt C.A."/>
            <person name="Sperisen C."/>
            <person name="Tritt A."/>
            <person name="Tisserant E."/>
            <person name="Crous P.W."/>
            <person name="Henrissat B."/>
            <person name="Nehls U."/>
            <person name="Egli S."/>
            <person name="Spatafora J.W."/>
            <person name="Grigoriev I.V."/>
            <person name="Martin F.M."/>
        </authorList>
    </citation>
    <scope>NUCLEOTIDE SEQUENCE [LARGE SCALE GENOMIC DNA]</scope>
    <source>
        <strain evidence="1 2">1.58</strain>
    </source>
</reference>